<dbReference type="AlphaFoldDB" id="A0A2W5SUP2"/>
<comment type="caution">
    <text evidence="2">The sequence shown here is derived from an EMBL/GenBank/DDBJ whole genome shotgun (WGS) entry which is preliminary data.</text>
</comment>
<organism evidence="2 3">
    <name type="scientific">Archangium gephyra</name>
    <dbReference type="NCBI Taxonomy" id="48"/>
    <lineage>
        <taxon>Bacteria</taxon>
        <taxon>Pseudomonadati</taxon>
        <taxon>Myxococcota</taxon>
        <taxon>Myxococcia</taxon>
        <taxon>Myxococcales</taxon>
        <taxon>Cystobacterineae</taxon>
        <taxon>Archangiaceae</taxon>
        <taxon>Archangium</taxon>
    </lineage>
</organism>
<evidence type="ECO:0000313" key="2">
    <source>
        <dbReference type="EMBL" id="PZR05387.1"/>
    </source>
</evidence>
<dbReference type="EMBL" id="QFQP01000045">
    <property type="protein sequence ID" value="PZR05387.1"/>
    <property type="molecule type" value="Genomic_DNA"/>
</dbReference>
<dbReference type="PROSITE" id="PS50106">
    <property type="entry name" value="PDZ"/>
    <property type="match status" value="1"/>
</dbReference>
<evidence type="ECO:0000313" key="3">
    <source>
        <dbReference type="Proteomes" id="UP000249061"/>
    </source>
</evidence>
<name>A0A2W5SUP2_9BACT</name>
<reference evidence="2 3" key="1">
    <citation type="submission" date="2017-08" db="EMBL/GenBank/DDBJ databases">
        <title>Infants hospitalized years apart are colonized by the same room-sourced microbial strains.</title>
        <authorList>
            <person name="Brooks B."/>
            <person name="Olm M.R."/>
            <person name="Firek B.A."/>
            <person name="Baker R."/>
            <person name="Thomas B.C."/>
            <person name="Morowitz M.J."/>
            <person name="Banfield J.F."/>
        </authorList>
    </citation>
    <scope>NUCLEOTIDE SEQUENCE [LARGE SCALE GENOMIC DNA]</scope>
    <source>
        <strain evidence="2">S2_003_000_R2_14</strain>
    </source>
</reference>
<dbReference type="SMART" id="SM00228">
    <property type="entry name" value="PDZ"/>
    <property type="match status" value="1"/>
</dbReference>
<dbReference type="Pfam" id="PF17820">
    <property type="entry name" value="PDZ_6"/>
    <property type="match status" value="1"/>
</dbReference>
<sequence>MKKDNLERLAATLGGLCLLGCLKGSPAARAGLRYGDVVLEVNGHRTPSWTAYIDATRVRLPVMTVRIFRDGAEHVVRVPLDEKPRTFDAMAMMEAVAESGAMPAAFSHDLEDDDEPLLS</sequence>
<dbReference type="InterPro" id="IPR041489">
    <property type="entry name" value="PDZ_6"/>
</dbReference>
<protein>
    <recommendedName>
        <fullName evidence="1">PDZ domain-containing protein</fullName>
    </recommendedName>
</protein>
<dbReference type="Gene3D" id="2.30.42.10">
    <property type="match status" value="1"/>
</dbReference>
<gene>
    <name evidence="2" type="ORF">DI536_32465</name>
</gene>
<dbReference type="Proteomes" id="UP000249061">
    <property type="component" value="Unassembled WGS sequence"/>
</dbReference>
<dbReference type="InterPro" id="IPR036034">
    <property type="entry name" value="PDZ_sf"/>
</dbReference>
<accession>A0A2W5SUP2</accession>
<proteinExistence type="predicted"/>
<dbReference type="SUPFAM" id="SSF50156">
    <property type="entry name" value="PDZ domain-like"/>
    <property type="match status" value="1"/>
</dbReference>
<evidence type="ECO:0000259" key="1">
    <source>
        <dbReference type="PROSITE" id="PS50106"/>
    </source>
</evidence>
<dbReference type="InterPro" id="IPR001478">
    <property type="entry name" value="PDZ"/>
</dbReference>
<feature type="domain" description="PDZ" evidence="1">
    <location>
        <begin position="1"/>
        <end position="43"/>
    </location>
</feature>